<evidence type="ECO:0000256" key="9">
    <source>
        <dbReference type="HAMAP-Rule" id="MF_00096"/>
    </source>
</evidence>
<accession>A0ABQ6PQ83</accession>
<dbReference type="SUPFAM" id="SSF53150">
    <property type="entry name" value="DNA repair protein MutS, domain II"/>
    <property type="match status" value="1"/>
</dbReference>
<dbReference type="InterPro" id="IPR007695">
    <property type="entry name" value="DNA_mismatch_repair_MutS-lik_N"/>
</dbReference>
<dbReference type="RefSeq" id="WP_338224839.1">
    <property type="nucleotide sequence ID" value="NZ_BTPD01000008.1"/>
</dbReference>
<organism evidence="12 13">
    <name type="scientific">Algoriphagus confluentis</name>
    <dbReference type="NCBI Taxonomy" id="1697556"/>
    <lineage>
        <taxon>Bacteria</taxon>
        <taxon>Pseudomonadati</taxon>
        <taxon>Bacteroidota</taxon>
        <taxon>Cytophagia</taxon>
        <taxon>Cytophagales</taxon>
        <taxon>Cyclobacteriaceae</taxon>
        <taxon>Algoriphagus</taxon>
    </lineage>
</organism>
<evidence type="ECO:0000256" key="5">
    <source>
        <dbReference type="ARBA" id="ARBA00022840"/>
    </source>
</evidence>
<sequence>MSKSKDGKETPLMKQYNAIKAKHPGALLLFRVGDFYETFGEDAIVASKVLDIVLTKRANGAASHIELAGFPHHSLDNYLPKLVRAGNRVAICDQLEDPKMVKGIVKRGVTELVTPGLSYNDQVLDTRKNNYLASIHFGKEKHGIAFLDVSTGEFMCAEGSSSYVEKLLQSFAPSEIIFSKAAKKTATELIKNDFINFHCEDWVFQFDFTYEKLKNHFGTANLKGFGIEDLDSGVIAAGAILHYLEETEHKEVQHISSISRIAEEKYVWLDKFTIRNLELVFAQHEGGVPLIQILDQTVTPMGSRMMKKWMVLPLKEKKLIEERLNAVEFFYQNSTLIEEILSQLRHIGDLERLISKVVVGRANPREMNQIKRALKSTLPIKELLKVQQNPTLQRLADQIHPCEYILEKIERELQEDAPMLVHQGGVIKDGVDAELDEYRGLANKGKDFLVQIQQREIANTGISSLKISYNKVFGYYLEVTHAHRDKVPQEWIRKQTLVNAERYITPELKDYEEKILNAEERMISMEQKYFQELVNEAAQYVTPIQQNARILGTLDALISFAKVALSNGYCRPKISDTETLEIKDGRHPVIEKQLPPGEHYVPNDIYLDHDSQQILIITGPNMAGKSALLRQTALIVLMAQMGSFVPATFARIGIIDKVFTRVGASDNLSKGESTFMVEMTETASILNNLSDRSLVLMDEIGRGTSTYDGISIAWSIVEFLHNHPNFKAKTLFATHYHELNQLTEDFARIKNFNVSVKEVGNKVIFMRKLKEGGSEHSFGIHVAQMAGMPNPVVLRAAEIMAHLEKDKALSEKKESFRAVPKNNYQLSLFEMDPKFSEAKKLLESIDINSISPIEALLKLHEIKKKLE</sequence>
<evidence type="ECO:0000256" key="7">
    <source>
        <dbReference type="ARBA" id="ARBA00023204"/>
    </source>
</evidence>
<dbReference type="InterPro" id="IPR045076">
    <property type="entry name" value="MutS"/>
</dbReference>
<dbReference type="InterPro" id="IPR016151">
    <property type="entry name" value="DNA_mismatch_repair_MutS_N"/>
</dbReference>
<dbReference type="Gene3D" id="3.30.420.110">
    <property type="entry name" value="MutS, connector domain"/>
    <property type="match status" value="1"/>
</dbReference>
<dbReference type="PROSITE" id="PS00486">
    <property type="entry name" value="DNA_MISMATCH_REPAIR_2"/>
    <property type="match status" value="1"/>
</dbReference>
<dbReference type="SMART" id="SM00534">
    <property type="entry name" value="MUTSac"/>
    <property type="match status" value="1"/>
</dbReference>
<dbReference type="PANTHER" id="PTHR11361:SF34">
    <property type="entry name" value="DNA MISMATCH REPAIR PROTEIN MSH1, MITOCHONDRIAL"/>
    <property type="match status" value="1"/>
</dbReference>
<dbReference type="InterPro" id="IPR027417">
    <property type="entry name" value="P-loop_NTPase"/>
</dbReference>
<dbReference type="InterPro" id="IPR007696">
    <property type="entry name" value="DNA_mismatch_repair_MutS_core"/>
</dbReference>
<dbReference type="Gene3D" id="1.10.1420.10">
    <property type="match status" value="2"/>
</dbReference>
<dbReference type="HAMAP" id="MF_00096">
    <property type="entry name" value="MutS"/>
    <property type="match status" value="1"/>
</dbReference>
<dbReference type="Pfam" id="PF05188">
    <property type="entry name" value="MutS_II"/>
    <property type="match status" value="1"/>
</dbReference>
<dbReference type="Pfam" id="PF01624">
    <property type="entry name" value="MutS_I"/>
    <property type="match status" value="1"/>
</dbReference>
<dbReference type="PIRSF" id="PIRSF037677">
    <property type="entry name" value="DNA_mis_repair_Msh6"/>
    <property type="match status" value="1"/>
</dbReference>
<dbReference type="InterPro" id="IPR017261">
    <property type="entry name" value="DNA_mismatch_repair_MutS/MSH"/>
</dbReference>
<dbReference type="Proteomes" id="UP001338309">
    <property type="component" value="Unassembled WGS sequence"/>
</dbReference>
<evidence type="ECO:0000256" key="1">
    <source>
        <dbReference type="ARBA" id="ARBA00006271"/>
    </source>
</evidence>
<dbReference type="InterPro" id="IPR007861">
    <property type="entry name" value="DNA_mismatch_repair_MutS_clamp"/>
</dbReference>
<keyword evidence="13" id="KW-1185">Reference proteome</keyword>
<dbReference type="InterPro" id="IPR005748">
    <property type="entry name" value="DNA_mismatch_repair_MutS"/>
</dbReference>
<comment type="function">
    <text evidence="8 9">This protein is involved in the repair of mismatches in DNA. It is possible that it carries out the mismatch recognition step. This protein has a weak ATPase activity.</text>
</comment>
<dbReference type="SUPFAM" id="SSF48334">
    <property type="entry name" value="DNA repair protein MutS, domain III"/>
    <property type="match status" value="1"/>
</dbReference>
<feature type="domain" description="DNA mismatch repair proteins mutS family" evidence="11">
    <location>
        <begin position="693"/>
        <end position="709"/>
    </location>
</feature>
<gene>
    <name evidence="9 12" type="primary">mutS</name>
    <name evidence="12" type="ORF">Aconfl_27720</name>
</gene>
<dbReference type="EMBL" id="BTPD01000008">
    <property type="protein sequence ID" value="GMQ30129.1"/>
    <property type="molecule type" value="Genomic_DNA"/>
</dbReference>
<comment type="similarity">
    <text evidence="1 9 10">Belongs to the DNA mismatch repair MutS family.</text>
</comment>
<evidence type="ECO:0000256" key="10">
    <source>
        <dbReference type="RuleBase" id="RU003756"/>
    </source>
</evidence>
<dbReference type="Pfam" id="PF05192">
    <property type="entry name" value="MutS_III"/>
    <property type="match status" value="1"/>
</dbReference>
<dbReference type="PANTHER" id="PTHR11361">
    <property type="entry name" value="DNA MISMATCH REPAIR PROTEIN MUTS FAMILY MEMBER"/>
    <property type="match status" value="1"/>
</dbReference>
<dbReference type="InterPro" id="IPR036678">
    <property type="entry name" value="MutS_con_dom_sf"/>
</dbReference>
<evidence type="ECO:0000256" key="2">
    <source>
        <dbReference type="ARBA" id="ARBA00021982"/>
    </source>
</evidence>
<keyword evidence="3 9" id="KW-0547">Nucleotide-binding</keyword>
<keyword evidence="6 9" id="KW-0238">DNA-binding</keyword>
<name>A0ABQ6PQ83_9BACT</name>
<dbReference type="SUPFAM" id="SSF52540">
    <property type="entry name" value="P-loop containing nucleoside triphosphate hydrolases"/>
    <property type="match status" value="1"/>
</dbReference>
<evidence type="ECO:0000313" key="13">
    <source>
        <dbReference type="Proteomes" id="UP001338309"/>
    </source>
</evidence>
<comment type="caution">
    <text evidence="12">The sequence shown here is derived from an EMBL/GenBank/DDBJ whole genome shotgun (WGS) entry which is preliminary data.</text>
</comment>
<evidence type="ECO:0000256" key="8">
    <source>
        <dbReference type="ARBA" id="ARBA00024647"/>
    </source>
</evidence>
<dbReference type="InterPro" id="IPR000432">
    <property type="entry name" value="DNA_mismatch_repair_MutS_C"/>
</dbReference>
<evidence type="ECO:0000256" key="3">
    <source>
        <dbReference type="ARBA" id="ARBA00022741"/>
    </source>
</evidence>
<keyword evidence="5 9" id="KW-0067">ATP-binding</keyword>
<evidence type="ECO:0000256" key="6">
    <source>
        <dbReference type="ARBA" id="ARBA00023125"/>
    </source>
</evidence>
<feature type="binding site" evidence="9">
    <location>
        <begin position="619"/>
        <end position="626"/>
    </location>
    <ligand>
        <name>ATP</name>
        <dbReference type="ChEBI" id="CHEBI:30616"/>
    </ligand>
</feature>
<dbReference type="Pfam" id="PF05190">
    <property type="entry name" value="MutS_IV"/>
    <property type="match status" value="1"/>
</dbReference>
<reference evidence="12 13" key="1">
    <citation type="submission" date="2023-08" db="EMBL/GenBank/DDBJ databases">
        <title>Draft genome sequence of Algoriphagus confluentis.</title>
        <authorList>
            <person name="Takatani N."/>
            <person name="Hosokawa M."/>
            <person name="Sawabe T."/>
        </authorList>
    </citation>
    <scope>NUCLEOTIDE SEQUENCE [LARGE SCALE GENOMIC DNA]</scope>
    <source>
        <strain evidence="12 13">NBRC 111222</strain>
    </source>
</reference>
<dbReference type="NCBIfam" id="NF003810">
    <property type="entry name" value="PRK05399.1"/>
    <property type="match status" value="1"/>
</dbReference>
<dbReference type="Gene3D" id="3.40.50.300">
    <property type="entry name" value="P-loop containing nucleotide triphosphate hydrolases"/>
    <property type="match status" value="1"/>
</dbReference>
<dbReference type="NCBIfam" id="TIGR01070">
    <property type="entry name" value="mutS1"/>
    <property type="match status" value="1"/>
</dbReference>
<dbReference type="SMART" id="SM00533">
    <property type="entry name" value="MUTSd"/>
    <property type="match status" value="1"/>
</dbReference>
<dbReference type="InterPro" id="IPR036187">
    <property type="entry name" value="DNA_mismatch_repair_MutS_sf"/>
</dbReference>
<dbReference type="CDD" id="cd03284">
    <property type="entry name" value="ABC_MutS1"/>
    <property type="match status" value="1"/>
</dbReference>
<protein>
    <recommendedName>
        <fullName evidence="2 9">DNA mismatch repair protein MutS</fullName>
    </recommendedName>
</protein>
<evidence type="ECO:0000313" key="12">
    <source>
        <dbReference type="EMBL" id="GMQ30129.1"/>
    </source>
</evidence>
<keyword evidence="7 9" id="KW-0234">DNA repair</keyword>
<dbReference type="Gene3D" id="3.40.1170.10">
    <property type="entry name" value="DNA repair protein MutS, domain I"/>
    <property type="match status" value="1"/>
</dbReference>
<proteinExistence type="inferred from homology"/>
<evidence type="ECO:0000259" key="11">
    <source>
        <dbReference type="PROSITE" id="PS00486"/>
    </source>
</evidence>
<dbReference type="InterPro" id="IPR007860">
    <property type="entry name" value="DNA_mmatch_repair_MutS_con_dom"/>
</dbReference>
<dbReference type="SUPFAM" id="SSF55271">
    <property type="entry name" value="DNA repair protein MutS, domain I"/>
    <property type="match status" value="1"/>
</dbReference>
<evidence type="ECO:0000256" key="4">
    <source>
        <dbReference type="ARBA" id="ARBA00022763"/>
    </source>
</evidence>
<keyword evidence="4 9" id="KW-0227">DNA damage</keyword>
<dbReference type="Pfam" id="PF00488">
    <property type="entry name" value="MutS_V"/>
    <property type="match status" value="1"/>
</dbReference>